<feature type="transmembrane region" description="Helical" evidence="5">
    <location>
        <begin position="50"/>
        <end position="68"/>
    </location>
</feature>
<dbReference type="Gene3D" id="2.30.30.60">
    <property type="match status" value="1"/>
</dbReference>
<evidence type="ECO:0000256" key="3">
    <source>
        <dbReference type="ARBA" id="ARBA00022989"/>
    </source>
</evidence>
<reference evidence="7 8" key="1">
    <citation type="journal article" date="2007" name="Appl. Environ. Microbiol.">
        <title>Isolation of key methanogens for global methane emission from rice paddy fields: a novel isolate affiliated with the clone cluster rice cluster I.</title>
        <authorList>
            <person name="Sakai S."/>
            <person name="Imachi H."/>
            <person name="Sekiguchi Y."/>
            <person name="Ohashi A."/>
            <person name="Harada H."/>
            <person name="Kamagata Y."/>
        </authorList>
    </citation>
    <scope>NUCLEOTIDE SEQUENCE [LARGE SCALE GENOMIC DNA]</scope>
    <source>
        <strain evidence="8">DSM 17711 / JCM 13418 / NBRC 101707 / SANAE</strain>
    </source>
</reference>
<dbReference type="PANTHER" id="PTHR30221">
    <property type="entry name" value="SMALL-CONDUCTANCE MECHANOSENSITIVE CHANNEL"/>
    <property type="match status" value="1"/>
</dbReference>
<dbReference type="PANTHER" id="PTHR30221:SF1">
    <property type="entry name" value="SMALL-CONDUCTANCE MECHANOSENSITIVE CHANNEL"/>
    <property type="match status" value="1"/>
</dbReference>
<feature type="domain" description="Mechanosensitive ion channel MscS" evidence="6">
    <location>
        <begin position="96"/>
        <end position="161"/>
    </location>
</feature>
<evidence type="ECO:0000256" key="1">
    <source>
        <dbReference type="ARBA" id="ARBA00004370"/>
    </source>
</evidence>
<evidence type="ECO:0000313" key="8">
    <source>
        <dbReference type="Proteomes" id="UP000001882"/>
    </source>
</evidence>
<evidence type="ECO:0000259" key="6">
    <source>
        <dbReference type="Pfam" id="PF00924"/>
    </source>
</evidence>
<accession>D1YYP0</accession>
<dbReference type="GO" id="GO:0008381">
    <property type="term" value="F:mechanosensitive monoatomic ion channel activity"/>
    <property type="evidence" value="ECO:0007669"/>
    <property type="project" value="InterPro"/>
</dbReference>
<keyword evidence="3 5" id="KW-1133">Transmembrane helix</keyword>
<feature type="transmembrane region" description="Helical" evidence="5">
    <location>
        <begin position="74"/>
        <end position="92"/>
    </location>
</feature>
<evidence type="ECO:0000256" key="2">
    <source>
        <dbReference type="ARBA" id="ARBA00022692"/>
    </source>
</evidence>
<dbReference type="STRING" id="304371.MCP_1490"/>
<comment type="subcellular location">
    <subcellularLocation>
        <location evidence="1">Membrane</location>
    </subcellularLocation>
</comment>
<dbReference type="InParanoid" id="D1YYP0"/>
<keyword evidence="2 5" id="KW-0812">Transmembrane</keyword>
<evidence type="ECO:0000256" key="5">
    <source>
        <dbReference type="SAM" id="Phobius"/>
    </source>
</evidence>
<feature type="transmembrane region" description="Helical" evidence="5">
    <location>
        <begin position="14"/>
        <end position="38"/>
    </location>
</feature>
<reference evidence="7 8" key="2">
    <citation type="journal article" date="2008" name="Int. J. Syst. Evol. Microbiol.">
        <title>Methanocella paludicola gen. nov., sp. nov., a methane-producing archaeon, the first isolate of the lineage 'Rice Cluster I', and proposal of the new archaeal order Methanocellales ord. nov.</title>
        <authorList>
            <person name="Sakai S."/>
            <person name="Imachi H."/>
            <person name="Hanada S."/>
            <person name="Ohashi A."/>
            <person name="Harada H."/>
            <person name="Kamagata Y."/>
        </authorList>
    </citation>
    <scope>NUCLEOTIDE SEQUENCE [LARGE SCALE GENOMIC DNA]</scope>
    <source>
        <strain evidence="8">DSM 17711 / JCM 13418 / NBRC 101707 / SANAE</strain>
    </source>
</reference>
<dbReference type="eggNOG" id="arCOG01568">
    <property type="taxonomic scope" value="Archaea"/>
</dbReference>
<dbReference type="OrthoDB" id="31543at2157"/>
<protein>
    <recommendedName>
        <fullName evidence="6">Mechanosensitive ion channel MscS domain-containing protein</fullName>
    </recommendedName>
</protein>
<reference evidence="8" key="3">
    <citation type="journal article" date="2011" name="PLoS ONE">
        <title>Genome sequence of a mesophilic hydrogenotrophic methanogen Methanocella paludicola, the first cultivated representative of the order Methanocellales.</title>
        <authorList>
            <person name="Sakai S."/>
            <person name="Takaki Y."/>
            <person name="Shimamura S."/>
            <person name="Sekine M."/>
            <person name="Tajima T."/>
            <person name="Kosugi H."/>
            <person name="Ichikawa N."/>
            <person name="Tasumi E."/>
            <person name="Hiraki A.T."/>
            <person name="Shimizu A."/>
            <person name="Kato Y."/>
            <person name="Nishiko R."/>
            <person name="Mori K."/>
            <person name="Fujita N."/>
            <person name="Imachi H."/>
            <person name="Takai K."/>
        </authorList>
    </citation>
    <scope>NUCLEOTIDE SEQUENCE [LARGE SCALE GENOMIC DNA]</scope>
    <source>
        <strain evidence="8">DSM 17711 / JCM 13418 / NBRC 101707 / SANAE</strain>
    </source>
</reference>
<keyword evidence="4 5" id="KW-0472">Membrane</keyword>
<dbReference type="SUPFAM" id="SSF50182">
    <property type="entry name" value="Sm-like ribonucleoproteins"/>
    <property type="match status" value="1"/>
</dbReference>
<dbReference type="GO" id="GO:0016020">
    <property type="term" value="C:membrane"/>
    <property type="evidence" value="ECO:0007669"/>
    <property type="project" value="UniProtKB-SubCell"/>
</dbReference>
<dbReference type="Pfam" id="PF00924">
    <property type="entry name" value="MS_channel_2nd"/>
    <property type="match status" value="1"/>
</dbReference>
<keyword evidence="8" id="KW-1185">Reference proteome</keyword>
<gene>
    <name evidence="7" type="ordered locus">MCP_1490</name>
</gene>
<dbReference type="EMBL" id="AP011532">
    <property type="protein sequence ID" value="BAI61562.1"/>
    <property type="molecule type" value="Genomic_DNA"/>
</dbReference>
<dbReference type="InterPro" id="IPR006685">
    <property type="entry name" value="MscS_channel_2nd"/>
</dbReference>
<dbReference type="Proteomes" id="UP000001882">
    <property type="component" value="Chromosome"/>
</dbReference>
<dbReference type="AlphaFoldDB" id="D1YYP0"/>
<evidence type="ECO:0000313" key="7">
    <source>
        <dbReference type="EMBL" id="BAI61562.1"/>
    </source>
</evidence>
<dbReference type="InterPro" id="IPR023408">
    <property type="entry name" value="MscS_beta-dom_sf"/>
</dbReference>
<sequence>MFLEILGISAESTLVYIALIILVSFIVWYVLGTALNNLFASLPEDSRESLRMVFTISVVYVGISLIVFVLTMNIYVLLGMSALLLGVILYMIKGFLKDFFTRISLLSVKAFGIGDYIEVAHYKGRVIKIGSLYTLLRRDDNTVVCIPNQTVTRSIVINYTKTDYIKLQEAIVLRVAEADVNKVYNRISEELDIFGYKRAKIIHSPTQDGMRFAVTINLEDAASISNDTSNLHKALNIVKGEFIMD</sequence>
<proteinExistence type="predicted"/>
<evidence type="ECO:0000256" key="4">
    <source>
        <dbReference type="ARBA" id="ARBA00023136"/>
    </source>
</evidence>
<name>D1YYP0_METPS</name>
<dbReference type="InterPro" id="IPR045275">
    <property type="entry name" value="MscS_archaea/bacteria_type"/>
</dbReference>
<organism evidence="7 8">
    <name type="scientific">Methanocella paludicola (strain DSM 17711 / JCM 13418 / NBRC 101707 / SANAE)</name>
    <dbReference type="NCBI Taxonomy" id="304371"/>
    <lineage>
        <taxon>Archaea</taxon>
        <taxon>Methanobacteriati</taxon>
        <taxon>Methanobacteriota</taxon>
        <taxon>Stenosarchaea group</taxon>
        <taxon>Methanomicrobia</taxon>
        <taxon>Methanocellales</taxon>
        <taxon>Methanocellaceae</taxon>
        <taxon>Methanocella</taxon>
    </lineage>
</organism>
<dbReference type="KEGG" id="mpd:MCP_1490"/>
<dbReference type="InterPro" id="IPR010920">
    <property type="entry name" value="LSM_dom_sf"/>
</dbReference>